<evidence type="ECO:0000313" key="3">
    <source>
        <dbReference type="EMBL" id="GFY71168.1"/>
    </source>
</evidence>
<sequence>MFVWSTNSCVTFTLNSRRLNPTQRHSCRLNGIFEVTHRSKRNLSPVKFSEDCYFRLCKRLSQWSAGEEKQKQPLADYEWLEKRRADVMAAAETKDIKMAINGPVFFLIQEQAKSVVAIQALQTRMAVLESLQERLMQAIDDVHQHLASSKDTKNNTNSTKYSASYVSPKPPSNVTASSEKKLRFVEATGSDAISRSETVVSKSELSKSDSLNKDSGIGGSESDSSLAPTEPATNFPSEEDDELLQLLELIDQKSLVLLKQVEGGDAQNKGQHSSGMEDSSSAQILDNLLFEKVDTQRQLSEVKAERDELRHRLAKLELATEAVTKQKLKVQQQLDATLVENKSLQEKIHKSNEFGRKTESLGYLVDIERASIKRKYLEYSEKSRLKVSNILKEANVLELQKQLLSYVMENDILRAKLQQDEPSKIAKWLKIESQLRKELKEATEENQRLKEVLQSKDLEIASLKDKIRQMEEYGEDDSCVKNFGMGSNEDWREPGVQNHYNKRSNLNNNSPFSPLGYGDFSKTQSLPAILLLGAQNKLKEQDSMRANYDHVYDTGSFTEIPLTPSYHSGQAGDNSNHQSAYSKDLVDLTSPAEPSFSSTSTLVHSNYSNPPILHSGLSAPNLTDTRNHDAIQNWVFAPRKPSVAVSSATDIVGGAKLVNGHLCWKGTSKLSNSNCHLSVSEDISSICTEFDPLSDDNPSCENFVDSLNLSIPLKPTQVAISQLSSIGDSLHSNSLDNGCSSSPVIYQNTRKVSNARSVDGIRELLLENGYCKKLSPPQYGQSSVAPVVLQKSGRHLPVNIMNCMHERSDYSLL</sequence>
<feature type="coiled-coil region" evidence="1">
    <location>
        <begin position="285"/>
        <end position="347"/>
    </location>
</feature>
<feature type="coiled-coil region" evidence="1">
    <location>
        <begin position="425"/>
        <end position="473"/>
    </location>
</feature>
<feature type="region of interest" description="Disordered" evidence="2">
    <location>
        <begin position="195"/>
        <end position="238"/>
    </location>
</feature>
<evidence type="ECO:0000256" key="2">
    <source>
        <dbReference type="SAM" id="MobiDB-lite"/>
    </source>
</evidence>
<dbReference type="AlphaFoldDB" id="A0A8X6YF53"/>
<name>A0A8X6YF53_9ARAC</name>
<organism evidence="3 4">
    <name type="scientific">Trichonephila inaurata madagascariensis</name>
    <dbReference type="NCBI Taxonomy" id="2747483"/>
    <lineage>
        <taxon>Eukaryota</taxon>
        <taxon>Metazoa</taxon>
        <taxon>Ecdysozoa</taxon>
        <taxon>Arthropoda</taxon>
        <taxon>Chelicerata</taxon>
        <taxon>Arachnida</taxon>
        <taxon>Araneae</taxon>
        <taxon>Araneomorphae</taxon>
        <taxon>Entelegynae</taxon>
        <taxon>Araneoidea</taxon>
        <taxon>Nephilidae</taxon>
        <taxon>Trichonephila</taxon>
        <taxon>Trichonephila inaurata</taxon>
    </lineage>
</organism>
<feature type="region of interest" description="Disordered" evidence="2">
    <location>
        <begin position="146"/>
        <end position="178"/>
    </location>
</feature>
<proteinExistence type="predicted"/>
<keyword evidence="4" id="KW-1185">Reference proteome</keyword>
<keyword evidence="1" id="KW-0175">Coiled coil</keyword>
<evidence type="ECO:0000313" key="4">
    <source>
        <dbReference type="Proteomes" id="UP000886998"/>
    </source>
</evidence>
<protein>
    <submittedName>
        <fullName evidence="3">Uncharacterized protein</fullName>
    </submittedName>
</protein>
<dbReference type="EMBL" id="BMAV01018651">
    <property type="protein sequence ID" value="GFY71168.1"/>
    <property type="molecule type" value="Genomic_DNA"/>
</dbReference>
<gene>
    <name evidence="3" type="primary">X975_17368</name>
    <name evidence="3" type="ORF">TNIN_397871</name>
</gene>
<accession>A0A8X6YF53</accession>
<reference evidence="3" key="1">
    <citation type="submission" date="2020-08" db="EMBL/GenBank/DDBJ databases">
        <title>Multicomponent nature underlies the extraordinary mechanical properties of spider dragline silk.</title>
        <authorList>
            <person name="Kono N."/>
            <person name="Nakamura H."/>
            <person name="Mori M."/>
            <person name="Yoshida Y."/>
            <person name="Ohtoshi R."/>
            <person name="Malay A.D."/>
            <person name="Moran D.A.P."/>
            <person name="Tomita M."/>
            <person name="Numata K."/>
            <person name="Arakawa K."/>
        </authorList>
    </citation>
    <scope>NUCLEOTIDE SEQUENCE</scope>
</reference>
<evidence type="ECO:0000256" key="1">
    <source>
        <dbReference type="SAM" id="Coils"/>
    </source>
</evidence>
<comment type="caution">
    <text evidence="3">The sequence shown here is derived from an EMBL/GenBank/DDBJ whole genome shotgun (WGS) entry which is preliminary data.</text>
</comment>
<dbReference type="Proteomes" id="UP000886998">
    <property type="component" value="Unassembled WGS sequence"/>
</dbReference>
<feature type="compositionally biased region" description="Polar residues" evidence="2">
    <location>
        <begin position="154"/>
        <end position="165"/>
    </location>
</feature>
<dbReference type="OrthoDB" id="6424548at2759"/>